<evidence type="ECO:0000313" key="4">
    <source>
        <dbReference type="EMBL" id="KAK0442937.1"/>
    </source>
</evidence>
<dbReference type="InterPro" id="IPR001841">
    <property type="entry name" value="Znf_RING"/>
</dbReference>
<feature type="coiled-coil region" evidence="2">
    <location>
        <begin position="131"/>
        <end position="165"/>
    </location>
</feature>
<dbReference type="Pfam" id="PF13920">
    <property type="entry name" value="zf-C3HC4_3"/>
    <property type="match status" value="1"/>
</dbReference>
<evidence type="ECO:0000313" key="5">
    <source>
        <dbReference type="Proteomes" id="UP001175226"/>
    </source>
</evidence>
<evidence type="ECO:0000259" key="3">
    <source>
        <dbReference type="PROSITE" id="PS50089"/>
    </source>
</evidence>
<dbReference type="AlphaFoldDB" id="A0AA39MQK0"/>
<dbReference type="SUPFAM" id="SSF57850">
    <property type="entry name" value="RING/U-box"/>
    <property type="match status" value="1"/>
</dbReference>
<sequence length="270" mass="30896">MIAMVNAQCPICTDSYPLESFLFLACGHGCCDSCTRNYKGKSCTICRKPIGSVEPHQIFITVVDDSREGKIAYNARRLESLDSTSEASHVAATANTLRQMVGDTPLDDSLISRLIQAAENLEERLPIYAQLEAERHSNATLKARIDELEQDLLVTQGNCSDIERQREDALHKCKVLFQDSKRRIDREQAQKDLICQKAKQQKKEMEREIARLTSLYLEQEKQIKLEKKKSRAVARQYSRQRVEDNDDTLIVTMLPKCSHYDLVYIPSLWI</sequence>
<feature type="coiled-coil region" evidence="2">
    <location>
        <begin position="195"/>
        <end position="222"/>
    </location>
</feature>
<comment type="caution">
    <text evidence="4">The sequence shown here is derived from an EMBL/GenBank/DDBJ whole genome shotgun (WGS) entry which is preliminary data.</text>
</comment>
<dbReference type="Proteomes" id="UP001175226">
    <property type="component" value="Unassembled WGS sequence"/>
</dbReference>
<organism evidence="4 5">
    <name type="scientific">Armillaria borealis</name>
    <dbReference type="NCBI Taxonomy" id="47425"/>
    <lineage>
        <taxon>Eukaryota</taxon>
        <taxon>Fungi</taxon>
        <taxon>Dikarya</taxon>
        <taxon>Basidiomycota</taxon>
        <taxon>Agaricomycotina</taxon>
        <taxon>Agaricomycetes</taxon>
        <taxon>Agaricomycetidae</taxon>
        <taxon>Agaricales</taxon>
        <taxon>Marasmiineae</taxon>
        <taxon>Physalacriaceae</taxon>
        <taxon>Armillaria</taxon>
    </lineage>
</organism>
<feature type="domain" description="RING-type" evidence="3">
    <location>
        <begin position="9"/>
        <end position="47"/>
    </location>
</feature>
<dbReference type="GO" id="GO:0008270">
    <property type="term" value="F:zinc ion binding"/>
    <property type="evidence" value="ECO:0007669"/>
    <property type="project" value="UniProtKB-KW"/>
</dbReference>
<keyword evidence="5" id="KW-1185">Reference proteome</keyword>
<gene>
    <name evidence="4" type="ORF">EV421DRAFT_2035665</name>
</gene>
<keyword evidence="2" id="KW-0175">Coiled coil</keyword>
<dbReference type="InterPro" id="IPR013083">
    <property type="entry name" value="Znf_RING/FYVE/PHD"/>
</dbReference>
<dbReference type="EMBL" id="JAUEPT010000024">
    <property type="protein sequence ID" value="KAK0442937.1"/>
    <property type="molecule type" value="Genomic_DNA"/>
</dbReference>
<keyword evidence="1" id="KW-0479">Metal-binding</keyword>
<evidence type="ECO:0000256" key="2">
    <source>
        <dbReference type="SAM" id="Coils"/>
    </source>
</evidence>
<protein>
    <recommendedName>
        <fullName evidence="3">RING-type domain-containing protein</fullName>
    </recommendedName>
</protein>
<dbReference type="Gene3D" id="3.30.40.10">
    <property type="entry name" value="Zinc/RING finger domain, C3HC4 (zinc finger)"/>
    <property type="match status" value="1"/>
</dbReference>
<evidence type="ECO:0000256" key="1">
    <source>
        <dbReference type="PROSITE-ProRule" id="PRU00175"/>
    </source>
</evidence>
<keyword evidence="1" id="KW-0862">Zinc</keyword>
<reference evidence="4" key="1">
    <citation type="submission" date="2023-06" db="EMBL/GenBank/DDBJ databases">
        <authorList>
            <consortium name="Lawrence Berkeley National Laboratory"/>
            <person name="Ahrendt S."/>
            <person name="Sahu N."/>
            <person name="Indic B."/>
            <person name="Wong-Bajracharya J."/>
            <person name="Merenyi Z."/>
            <person name="Ke H.-M."/>
            <person name="Monk M."/>
            <person name="Kocsube S."/>
            <person name="Drula E."/>
            <person name="Lipzen A."/>
            <person name="Balint B."/>
            <person name="Henrissat B."/>
            <person name="Andreopoulos B."/>
            <person name="Martin F.M."/>
            <person name="Harder C.B."/>
            <person name="Rigling D."/>
            <person name="Ford K.L."/>
            <person name="Foster G.D."/>
            <person name="Pangilinan J."/>
            <person name="Papanicolaou A."/>
            <person name="Barry K."/>
            <person name="LaButti K."/>
            <person name="Viragh M."/>
            <person name="Koriabine M."/>
            <person name="Yan M."/>
            <person name="Riley R."/>
            <person name="Champramary S."/>
            <person name="Plett K.L."/>
            <person name="Tsai I.J."/>
            <person name="Slot J."/>
            <person name="Sipos G."/>
            <person name="Plett J."/>
            <person name="Nagy L.G."/>
            <person name="Grigoriev I.V."/>
        </authorList>
    </citation>
    <scope>NUCLEOTIDE SEQUENCE</scope>
    <source>
        <strain evidence="4">FPL87.14</strain>
    </source>
</reference>
<dbReference type="PROSITE" id="PS50089">
    <property type="entry name" value="ZF_RING_2"/>
    <property type="match status" value="1"/>
</dbReference>
<name>A0AA39MQK0_9AGAR</name>
<accession>A0AA39MQK0</accession>
<proteinExistence type="predicted"/>
<keyword evidence="1" id="KW-0863">Zinc-finger</keyword>